<dbReference type="STRING" id="1798689.A3I29_02995"/>
<dbReference type="InterPro" id="IPR008173">
    <property type="entry name" value="Adenylyl_cyclase_CyaB"/>
</dbReference>
<feature type="domain" description="CYTH" evidence="1">
    <location>
        <begin position="3"/>
        <end position="170"/>
    </location>
</feature>
<gene>
    <name evidence="2" type="ORF">A3I29_02995</name>
</gene>
<dbReference type="NCBIfam" id="TIGR00318">
    <property type="entry name" value="cyaB"/>
    <property type="match status" value="1"/>
</dbReference>
<dbReference type="InterPro" id="IPR023577">
    <property type="entry name" value="CYTH_domain"/>
</dbReference>
<dbReference type="Pfam" id="PF01928">
    <property type="entry name" value="CYTH"/>
    <property type="match status" value="1"/>
</dbReference>
<dbReference type="SUPFAM" id="SSF55154">
    <property type="entry name" value="CYTH-like phosphatases"/>
    <property type="match status" value="1"/>
</dbReference>
<dbReference type="PROSITE" id="PS51707">
    <property type="entry name" value="CYTH"/>
    <property type="match status" value="1"/>
</dbReference>
<dbReference type="Gene3D" id="2.40.320.10">
    <property type="entry name" value="Hypothetical Protein Pfu-838710-001"/>
    <property type="match status" value="1"/>
</dbReference>
<evidence type="ECO:0000313" key="3">
    <source>
        <dbReference type="Proteomes" id="UP000178726"/>
    </source>
</evidence>
<organism evidence="2 3">
    <name type="scientific">Candidatus Magasanikbacteria bacterium RIFCSPLOWO2_02_FULL_44_11</name>
    <dbReference type="NCBI Taxonomy" id="1798689"/>
    <lineage>
        <taxon>Bacteria</taxon>
        <taxon>Candidatus Magasanikiibacteriota</taxon>
    </lineage>
</organism>
<evidence type="ECO:0000259" key="1">
    <source>
        <dbReference type="PROSITE" id="PS51707"/>
    </source>
</evidence>
<evidence type="ECO:0000313" key="2">
    <source>
        <dbReference type="EMBL" id="OGH80455.1"/>
    </source>
</evidence>
<dbReference type="CDD" id="cd07890">
    <property type="entry name" value="CYTH-like_AC_IV-like"/>
    <property type="match status" value="1"/>
</dbReference>
<comment type="caution">
    <text evidence="2">The sequence shown here is derived from an EMBL/GenBank/DDBJ whole genome shotgun (WGS) entry which is preliminary data.</text>
</comment>
<reference evidence="2 3" key="1">
    <citation type="journal article" date="2016" name="Nat. Commun.">
        <title>Thousands of microbial genomes shed light on interconnected biogeochemical processes in an aquifer system.</title>
        <authorList>
            <person name="Anantharaman K."/>
            <person name="Brown C.T."/>
            <person name="Hug L.A."/>
            <person name="Sharon I."/>
            <person name="Castelle C.J."/>
            <person name="Probst A.J."/>
            <person name="Thomas B.C."/>
            <person name="Singh A."/>
            <person name="Wilkins M.J."/>
            <person name="Karaoz U."/>
            <person name="Brodie E.L."/>
            <person name="Williams K.H."/>
            <person name="Hubbard S.S."/>
            <person name="Banfield J.F."/>
        </authorList>
    </citation>
    <scope>NUCLEOTIDE SEQUENCE [LARGE SCALE GENOMIC DNA]</scope>
</reference>
<dbReference type="PANTHER" id="PTHR21028:SF2">
    <property type="entry name" value="CYTH DOMAIN-CONTAINING PROTEIN"/>
    <property type="match status" value="1"/>
</dbReference>
<accession>A0A1F6N920</accession>
<sequence length="171" mass="19793">MKHLNIEIKAKCNDHEKIRAILKSRNADFKGTDHQNDTYFKVNNGRLKLREGNIENFLVFYEREDKEGPKQSDVILFKSDPNSSLKEILLTSLGTLVVVDKQREIYFIENVKFHIDTVKNLGTFMEIEAIDSNGSFGKEKLLEQCQNYLDLFGIPKNDLISVSYSDLLFQK</sequence>
<dbReference type="Proteomes" id="UP000178726">
    <property type="component" value="Unassembled WGS sequence"/>
</dbReference>
<dbReference type="PANTHER" id="PTHR21028">
    <property type="entry name" value="SI:CH211-156B7.4"/>
    <property type="match status" value="1"/>
</dbReference>
<dbReference type="SMART" id="SM01118">
    <property type="entry name" value="CYTH"/>
    <property type="match status" value="1"/>
</dbReference>
<protein>
    <submittedName>
        <fullName evidence="2">Adenylate cyclase</fullName>
    </submittedName>
</protein>
<name>A0A1F6N920_9BACT</name>
<dbReference type="AlphaFoldDB" id="A0A1F6N920"/>
<proteinExistence type="predicted"/>
<dbReference type="EMBL" id="MFQK01000046">
    <property type="protein sequence ID" value="OGH80455.1"/>
    <property type="molecule type" value="Genomic_DNA"/>
</dbReference>
<dbReference type="InterPro" id="IPR033469">
    <property type="entry name" value="CYTH-like_dom_sf"/>
</dbReference>